<accession>A0ACC2IU56</accession>
<proteinExistence type="predicted"/>
<keyword evidence="2" id="KW-1185">Reference proteome</keyword>
<name>A0ACC2IU56_9PLEO</name>
<dbReference type="Proteomes" id="UP001153331">
    <property type="component" value="Unassembled WGS sequence"/>
</dbReference>
<evidence type="ECO:0000313" key="2">
    <source>
        <dbReference type="Proteomes" id="UP001153331"/>
    </source>
</evidence>
<protein>
    <submittedName>
        <fullName evidence="1">Uncharacterized protein</fullName>
    </submittedName>
</protein>
<gene>
    <name evidence="1" type="ORF">OPT61_g435</name>
</gene>
<comment type="caution">
    <text evidence="1">The sequence shown here is derived from an EMBL/GenBank/DDBJ whole genome shotgun (WGS) entry which is preliminary data.</text>
</comment>
<dbReference type="EMBL" id="JAPHNI010000014">
    <property type="protein sequence ID" value="KAJ8118617.1"/>
    <property type="molecule type" value="Genomic_DNA"/>
</dbReference>
<sequence>MTVTEANFSAPAQTIECHGLLFDMDGTIIDSTPAIVKHWQKIGKEIGVDPEVILATSHGRRSIDVLQIYEPKLANWEYISHAEGRIPIEYGSDAVEIPGSRAMLDRLEQQSAPWAIVTSGTRPLVTGWLDVMKLAHPKNIVTAEDVPNGKPDPACYKMGEKKLLLQQPKPSIIVFEDAPAGVRSGKAAGYTVIALHTTHSLEQLVEAGADYIVKDMRDVTLKVWDQSTGSGKLEITNALVMGADALASPPARLLYVLKCQTSNFDGDAEWMLRPRATQCCKVRSGTRCAAFEKRTQGARCLLRHADLQRLWSTHCHTGAHQAPEAVAGRGALGDS</sequence>
<reference evidence="1" key="1">
    <citation type="submission" date="2022-11" db="EMBL/GenBank/DDBJ databases">
        <title>Genome Sequence of Boeremia exigua.</title>
        <authorList>
            <person name="Buettner E."/>
        </authorList>
    </citation>
    <scope>NUCLEOTIDE SEQUENCE</scope>
    <source>
        <strain evidence="1">CU02</strain>
    </source>
</reference>
<evidence type="ECO:0000313" key="1">
    <source>
        <dbReference type="EMBL" id="KAJ8118617.1"/>
    </source>
</evidence>
<organism evidence="1 2">
    <name type="scientific">Boeremia exigua</name>
    <dbReference type="NCBI Taxonomy" id="749465"/>
    <lineage>
        <taxon>Eukaryota</taxon>
        <taxon>Fungi</taxon>
        <taxon>Dikarya</taxon>
        <taxon>Ascomycota</taxon>
        <taxon>Pezizomycotina</taxon>
        <taxon>Dothideomycetes</taxon>
        <taxon>Pleosporomycetidae</taxon>
        <taxon>Pleosporales</taxon>
        <taxon>Pleosporineae</taxon>
        <taxon>Didymellaceae</taxon>
        <taxon>Boeremia</taxon>
    </lineage>
</organism>